<evidence type="ECO:0008006" key="16">
    <source>
        <dbReference type="Google" id="ProtNLM"/>
    </source>
</evidence>
<dbReference type="Gene3D" id="1.10.630.10">
    <property type="entry name" value="Cytochrome P450"/>
    <property type="match status" value="1"/>
</dbReference>
<dbReference type="GO" id="GO:0016705">
    <property type="term" value="F:oxidoreductase activity, acting on paired donors, with incorporation or reduction of molecular oxygen"/>
    <property type="evidence" value="ECO:0007669"/>
    <property type="project" value="InterPro"/>
</dbReference>
<keyword evidence="4 12" id="KW-0349">Heme</keyword>
<name>A0A5N6M7P0_9ASTR</name>
<keyword evidence="15" id="KW-1185">Reference proteome</keyword>
<dbReference type="Pfam" id="PF00067">
    <property type="entry name" value="p450"/>
    <property type="match status" value="1"/>
</dbReference>
<evidence type="ECO:0000256" key="6">
    <source>
        <dbReference type="ARBA" id="ARBA00022723"/>
    </source>
</evidence>
<dbReference type="InterPro" id="IPR001128">
    <property type="entry name" value="Cyt_P450"/>
</dbReference>
<evidence type="ECO:0000256" key="2">
    <source>
        <dbReference type="ARBA" id="ARBA00004167"/>
    </source>
</evidence>
<proteinExistence type="inferred from homology"/>
<keyword evidence="8 13" id="KW-0560">Oxidoreductase</keyword>
<dbReference type="SUPFAM" id="SSF48264">
    <property type="entry name" value="Cytochrome P450"/>
    <property type="match status" value="1"/>
</dbReference>
<dbReference type="InterPro" id="IPR036396">
    <property type="entry name" value="Cyt_P450_sf"/>
</dbReference>
<dbReference type="GO" id="GO:0051762">
    <property type="term" value="P:sesquiterpene biosynthetic process"/>
    <property type="evidence" value="ECO:0007669"/>
    <property type="project" value="UniProtKB-ARBA"/>
</dbReference>
<dbReference type="PANTHER" id="PTHR47955">
    <property type="entry name" value="CYTOCHROME P450 FAMILY 71 PROTEIN"/>
    <property type="match status" value="1"/>
</dbReference>
<dbReference type="PROSITE" id="PS00086">
    <property type="entry name" value="CYTOCHROME_P450"/>
    <property type="match status" value="1"/>
</dbReference>
<evidence type="ECO:0000313" key="15">
    <source>
        <dbReference type="Proteomes" id="UP000326396"/>
    </source>
</evidence>
<comment type="cofactor">
    <cofactor evidence="1 12">
        <name>heme</name>
        <dbReference type="ChEBI" id="CHEBI:30413"/>
    </cofactor>
</comment>
<comment type="similarity">
    <text evidence="3 13">Belongs to the cytochrome P450 family.</text>
</comment>
<dbReference type="InterPro" id="IPR002401">
    <property type="entry name" value="Cyt_P450_E_grp-I"/>
</dbReference>
<dbReference type="PRINTS" id="PR00463">
    <property type="entry name" value="EP450I"/>
</dbReference>
<dbReference type="GO" id="GO:0005506">
    <property type="term" value="F:iron ion binding"/>
    <property type="evidence" value="ECO:0007669"/>
    <property type="project" value="InterPro"/>
</dbReference>
<feature type="binding site" description="axial binding residue" evidence="12">
    <location>
        <position position="402"/>
    </location>
    <ligand>
        <name>heme</name>
        <dbReference type="ChEBI" id="CHEBI:30413"/>
    </ligand>
    <ligandPart>
        <name>Fe</name>
        <dbReference type="ChEBI" id="CHEBI:18248"/>
    </ligandPart>
</feature>
<keyword evidence="9 12" id="KW-0408">Iron</keyword>
<evidence type="ECO:0000256" key="1">
    <source>
        <dbReference type="ARBA" id="ARBA00001971"/>
    </source>
</evidence>
<evidence type="ECO:0000256" key="4">
    <source>
        <dbReference type="ARBA" id="ARBA00022617"/>
    </source>
</evidence>
<dbReference type="GO" id="GO:0020037">
    <property type="term" value="F:heme binding"/>
    <property type="evidence" value="ECO:0007669"/>
    <property type="project" value="InterPro"/>
</dbReference>
<keyword evidence="5" id="KW-0812">Transmembrane</keyword>
<reference evidence="14 15" key="1">
    <citation type="submission" date="2019-05" db="EMBL/GenBank/DDBJ databases">
        <title>Mikania micrantha, genome provides insights into the molecular mechanism of rapid growth.</title>
        <authorList>
            <person name="Liu B."/>
        </authorList>
    </citation>
    <scope>NUCLEOTIDE SEQUENCE [LARGE SCALE GENOMIC DNA]</scope>
    <source>
        <strain evidence="14">NLD-2019</strain>
        <tissue evidence="14">Leaf</tissue>
    </source>
</reference>
<evidence type="ECO:0000256" key="9">
    <source>
        <dbReference type="ARBA" id="ARBA00023004"/>
    </source>
</evidence>
<keyword evidence="6 12" id="KW-0479">Metal-binding</keyword>
<dbReference type="GO" id="GO:0016020">
    <property type="term" value="C:membrane"/>
    <property type="evidence" value="ECO:0007669"/>
    <property type="project" value="UniProtKB-SubCell"/>
</dbReference>
<evidence type="ECO:0000256" key="7">
    <source>
        <dbReference type="ARBA" id="ARBA00022989"/>
    </source>
</evidence>
<evidence type="ECO:0000313" key="14">
    <source>
        <dbReference type="EMBL" id="KAD3069003.1"/>
    </source>
</evidence>
<dbReference type="AlphaFoldDB" id="A0A5N6M7P0"/>
<dbReference type="OrthoDB" id="2789670at2759"/>
<keyword evidence="11" id="KW-0472">Membrane</keyword>
<dbReference type="InterPro" id="IPR017972">
    <property type="entry name" value="Cyt_P450_CS"/>
</dbReference>
<evidence type="ECO:0000256" key="8">
    <source>
        <dbReference type="ARBA" id="ARBA00023002"/>
    </source>
</evidence>
<comment type="caution">
    <text evidence="14">The sequence shown here is derived from an EMBL/GenBank/DDBJ whole genome shotgun (WGS) entry which is preliminary data.</text>
</comment>
<dbReference type="FunFam" id="1.10.630.10:FF:000126">
    <property type="entry name" value="Predicted protein"/>
    <property type="match status" value="1"/>
</dbReference>
<evidence type="ECO:0000256" key="3">
    <source>
        <dbReference type="ARBA" id="ARBA00010617"/>
    </source>
</evidence>
<keyword evidence="10 13" id="KW-0503">Monooxygenase</keyword>
<dbReference type="EMBL" id="SZYD01000017">
    <property type="protein sequence ID" value="KAD3069003.1"/>
    <property type="molecule type" value="Genomic_DNA"/>
</dbReference>
<protein>
    <recommendedName>
        <fullName evidence="16">Cytochrome P450</fullName>
    </recommendedName>
</protein>
<sequence>MEAFTFFSIIVSSLILYACWAFIASKPAKNLPPGPPKLPIIGNMHQLDKIAPHRALRALSRKYGPIFHLKLGQVSTVVVCSPQLAQEVLKTQDLTFSDRPSMTTSELFFYGRKNIAWSDYGNYWRQMKKMCTLELLSVKKSRDPIQKMVNDIVSRATLGDVCKDRDELLDRAGAMLRTFNSFNIENYFPRLTILNAVTGRKATWLKMQKQLDVILERLLEDHRSRPTEDHEDLVDVLLRVQKNDDLDLPIADDNIKAIILEMLTAGTTSSSMTVEWAITEMMRKPEIMKKAQAEVRAVVKGERATEAEIQKLNYTRLVIKETLRLHSLPLMIPHECREDCVVNGYDIPAKTKLIVNLFACSTDPDTWEDPDTFKPERFTDTTISSTGADFKYFPFGAGRRICPGMNFAIGSVEYILTNLLLRYDWKLPDGMKPHDIDMRDTTALSTLPLNPMKIIPVPLAKFK</sequence>
<organism evidence="14 15">
    <name type="scientific">Mikania micrantha</name>
    <name type="common">bitter vine</name>
    <dbReference type="NCBI Taxonomy" id="192012"/>
    <lineage>
        <taxon>Eukaryota</taxon>
        <taxon>Viridiplantae</taxon>
        <taxon>Streptophyta</taxon>
        <taxon>Embryophyta</taxon>
        <taxon>Tracheophyta</taxon>
        <taxon>Spermatophyta</taxon>
        <taxon>Magnoliopsida</taxon>
        <taxon>eudicotyledons</taxon>
        <taxon>Gunneridae</taxon>
        <taxon>Pentapetalae</taxon>
        <taxon>asterids</taxon>
        <taxon>campanulids</taxon>
        <taxon>Asterales</taxon>
        <taxon>Asteraceae</taxon>
        <taxon>Asteroideae</taxon>
        <taxon>Heliantheae alliance</taxon>
        <taxon>Eupatorieae</taxon>
        <taxon>Mikania</taxon>
    </lineage>
</organism>
<dbReference type="PANTHER" id="PTHR47955:SF13">
    <property type="entry name" value="CYTOCHROME P450"/>
    <property type="match status" value="1"/>
</dbReference>
<evidence type="ECO:0000256" key="13">
    <source>
        <dbReference type="RuleBase" id="RU000461"/>
    </source>
</evidence>
<evidence type="ECO:0000256" key="10">
    <source>
        <dbReference type="ARBA" id="ARBA00023033"/>
    </source>
</evidence>
<evidence type="ECO:0000256" key="11">
    <source>
        <dbReference type="ARBA" id="ARBA00023136"/>
    </source>
</evidence>
<dbReference type="Proteomes" id="UP000326396">
    <property type="component" value="Linkage Group LG7"/>
</dbReference>
<accession>A0A5N6M7P0</accession>
<dbReference type="PRINTS" id="PR00385">
    <property type="entry name" value="P450"/>
</dbReference>
<evidence type="ECO:0000256" key="5">
    <source>
        <dbReference type="ARBA" id="ARBA00022692"/>
    </source>
</evidence>
<dbReference type="GO" id="GO:0004497">
    <property type="term" value="F:monooxygenase activity"/>
    <property type="evidence" value="ECO:0007669"/>
    <property type="project" value="UniProtKB-KW"/>
</dbReference>
<keyword evidence="7" id="KW-1133">Transmembrane helix</keyword>
<evidence type="ECO:0000256" key="12">
    <source>
        <dbReference type="PIRSR" id="PIRSR602401-1"/>
    </source>
</evidence>
<dbReference type="CDD" id="cd11072">
    <property type="entry name" value="CYP71-like"/>
    <property type="match status" value="1"/>
</dbReference>
<gene>
    <name evidence="14" type="ORF">E3N88_36883</name>
</gene>
<comment type="subcellular location">
    <subcellularLocation>
        <location evidence="2">Membrane</location>
        <topology evidence="2">Single-pass membrane protein</topology>
    </subcellularLocation>
</comment>